<keyword evidence="6" id="KW-0862">Zinc</keyword>
<evidence type="ECO:0000256" key="5">
    <source>
        <dbReference type="ARBA" id="ARBA00022801"/>
    </source>
</evidence>
<dbReference type="InterPro" id="IPR024079">
    <property type="entry name" value="MetalloPept_cat_dom_sf"/>
</dbReference>
<dbReference type="RefSeq" id="XP_022238540.1">
    <property type="nucleotide sequence ID" value="XM_022382832.1"/>
</dbReference>
<protein>
    <submittedName>
        <fullName evidence="12">Neprilysin-11-like</fullName>
    </submittedName>
</protein>
<dbReference type="InterPro" id="IPR000718">
    <property type="entry name" value="Peptidase_M13"/>
</dbReference>
<dbReference type="PANTHER" id="PTHR11733">
    <property type="entry name" value="ZINC METALLOPROTEASE FAMILY M13 NEPRILYSIN-RELATED"/>
    <property type="match status" value="1"/>
</dbReference>
<feature type="domain" description="Peptidase M13 N-terminal" evidence="10">
    <location>
        <begin position="89"/>
        <end position="477"/>
    </location>
</feature>
<evidence type="ECO:0000313" key="11">
    <source>
        <dbReference type="Proteomes" id="UP000694941"/>
    </source>
</evidence>
<keyword evidence="8" id="KW-0472">Membrane</keyword>
<proteinExistence type="inferred from homology"/>
<dbReference type="Pfam" id="PF01431">
    <property type="entry name" value="Peptidase_M13"/>
    <property type="match status" value="1"/>
</dbReference>
<feature type="transmembrane region" description="Helical" evidence="8">
    <location>
        <begin position="35"/>
        <end position="52"/>
    </location>
</feature>
<dbReference type="SUPFAM" id="SSF55486">
    <property type="entry name" value="Metalloproteases ('zincins'), catalytic domain"/>
    <property type="match status" value="1"/>
</dbReference>
<keyword evidence="3" id="KW-0645">Protease</keyword>
<dbReference type="InterPro" id="IPR018497">
    <property type="entry name" value="Peptidase_M13_C"/>
</dbReference>
<dbReference type="PANTHER" id="PTHR11733:SF133">
    <property type="entry name" value="PHOSPHATE-REGULATING NEUTRAL ENDOPEPTIDASE PHEX"/>
    <property type="match status" value="1"/>
</dbReference>
<name>A0ABM1S4I5_LIMPO</name>
<organism evidence="11 12">
    <name type="scientific">Limulus polyphemus</name>
    <name type="common">Atlantic horseshoe crab</name>
    <dbReference type="NCBI Taxonomy" id="6850"/>
    <lineage>
        <taxon>Eukaryota</taxon>
        <taxon>Metazoa</taxon>
        <taxon>Ecdysozoa</taxon>
        <taxon>Arthropoda</taxon>
        <taxon>Chelicerata</taxon>
        <taxon>Merostomata</taxon>
        <taxon>Xiphosura</taxon>
        <taxon>Limulidae</taxon>
        <taxon>Limulus</taxon>
    </lineage>
</organism>
<evidence type="ECO:0000256" key="6">
    <source>
        <dbReference type="ARBA" id="ARBA00022833"/>
    </source>
</evidence>
<dbReference type="CDD" id="cd08662">
    <property type="entry name" value="M13"/>
    <property type="match status" value="1"/>
</dbReference>
<keyword evidence="8" id="KW-1133">Transmembrane helix</keyword>
<evidence type="ECO:0000256" key="3">
    <source>
        <dbReference type="ARBA" id="ARBA00022670"/>
    </source>
</evidence>
<keyword evidence="11" id="KW-1185">Reference proteome</keyword>
<feature type="domain" description="Peptidase M13 C-terminal" evidence="9">
    <location>
        <begin position="533"/>
        <end position="736"/>
    </location>
</feature>
<evidence type="ECO:0000256" key="8">
    <source>
        <dbReference type="SAM" id="Phobius"/>
    </source>
</evidence>
<evidence type="ECO:0000256" key="7">
    <source>
        <dbReference type="ARBA" id="ARBA00023049"/>
    </source>
</evidence>
<evidence type="ECO:0000256" key="4">
    <source>
        <dbReference type="ARBA" id="ARBA00022723"/>
    </source>
</evidence>
<comment type="similarity">
    <text evidence="2">Belongs to the peptidase M13 family.</text>
</comment>
<sequence length="740" mass="84267">MDERTELVSKRTFMFTSRTEINAWERRTLLERIQLIALFVLVFILIIVSVTLTSQKLAAYVEGHSDCKTSFCVKAASNILHSINTSVDPCENFYLFACGSWIKDNVRVTGSISSLSKMNNKLLYRIYEILSQPSAANDPEHLKKAKALFNSCRNETHRASEGASVLLRDLDYFGGWPVLKGGSWNESSFDWIKVLHKMYRRGYNKDILVSVRMNIDVKDSKSLILLIDTADLGVDSRDVFISATSGNTRFSAYHTFLRKTTLLLGAELDTNSTEAELHEALNVEILLANLSTPIHIEAFQNIMTIGELNQQLPEVDWLRLVNGFLPTAVTEHEKVVVPNMAYLKAFTNFVTTLNVGGKRALANYMMYRAVLSAVIHLDKPFRDLYDEFQSALRGYEYNPDVWMTCSDITSYFFDHSLSSIYVKSYFQDARKHAGLDMTENIRHQLKVTMETATWMDFTTMQRALSKIDAMTVTVGYPEEILDDNAVNKLYANADVHGYLKYKDDLSQTDVHGYLKYKDDLSLESQGRNLLVANAYYSVQENSISIPVGILQADMFNEEGTSYLNYGSLGTVIGHELIHGFDNFGSTFDEEGNLNNWWKKETYEKFMKKTECFVKQYNSYVFEKLNVSVNGTKTLGENIADNGGIRQAYKAYHHWVSHNGYELPLPGLPYSEDQLFWISFAIKWCSETSPSQLLENISHDEHTPAMYRVIGIVSNNEDFARDFKCSSSAPMNPENKCVAWR</sequence>
<dbReference type="Pfam" id="PF05649">
    <property type="entry name" value="Peptidase_M13_N"/>
    <property type="match status" value="1"/>
</dbReference>
<evidence type="ECO:0000259" key="10">
    <source>
        <dbReference type="Pfam" id="PF05649"/>
    </source>
</evidence>
<evidence type="ECO:0000313" key="12">
    <source>
        <dbReference type="RefSeq" id="XP_022238540.1"/>
    </source>
</evidence>
<dbReference type="Gene3D" id="3.40.390.10">
    <property type="entry name" value="Collagenase (Catalytic Domain)"/>
    <property type="match status" value="1"/>
</dbReference>
<dbReference type="Gene3D" id="1.10.1380.10">
    <property type="entry name" value="Neutral endopeptidase , domain2"/>
    <property type="match status" value="1"/>
</dbReference>
<dbReference type="GeneID" id="106457019"/>
<evidence type="ECO:0000256" key="2">
    <source>
        <dbReference type="ARBA" id="ARBA00007357"/>
    </source>
</evidence>
<reference evidence="12" key="1">
    <citation type="submission" date="2025-08" db="UniProtKB">
        <authorList>
            <consortium name="RefSeq"/>
        </authorList>
    </citation>
    <scope>IDENTIFICATION</scope>
    <source>
        <tissue evidence="12">Muscle</tissue>
    </source>
</reference>
<accession>A0ABM1S4I5</accession>
<dbReference type="PROSITE" id="PS51885">
    <property type="entry name" value="NEPRILYSIN"/>
    <property type="match status" value="1"/>
</dbReference>
<dbReference type="InterPro" id="IPR008753">
    <property type="entry name" value="Peptidase_M13_N"/>
</dbReference>
<keyword evidence="7" id="KW-0482">Metalloprotease</keyword>
<dbReference type="Proteomes" id="UP000694941">
    <property type="component" value="Unplaced"/>
</dbReference>
<evidence type="ECO:0000259" key="9">
    <source>
        <dbReference type="Pfam" id="PF01431"/>
    </source>
</evidence>
<dbReference type="InterPro" id="IPR042089">
    <property type="entry name" value="Peptidase_M13_dom_2"/>
</dbReference>
<gene>
    <name evidence="12" type="primary">LOC106457019</name>
</gene>
<dbReference type="PRINTS" id="PR00786">
    <property type="entry name" value="NEPRILYSIN"/>
</dbReference>
<comment type="cofactor">
    <cofactor evidence="1">
        <name>Zn(2+)</name>
        <dbReference type="ChEBI" id="CHEBI:29105"/>
    </cofactor>
</comment>
<keyword evidence="4" id="KW-0479">Metal-binding</keyword>
<keyword evidence="8" id="KW-0812">Transmembrane</keyword>
<keyword evidence="5" id="KW-0378">Hydrolase</keyword>
<evidence type="ECO:0000256" key="1">
    <source>
        <dbReference type="ARBA" id="ARBA00001947"/>
    </source>
</evidence>